<dbReference type="PANTHER" id="PTHR35371">
    <property type="entry name" value="INNER MEMBRANE PROTEIN"/>
    <property type="match status" value="1"/>
</dbReference>
<organism evidence="7 8">
    <name type="scientific">Parendozoicomonas callyspongiae</name>
    <dbReference type="NCBI Taxonomy" id="2942213"/>
    <lineage>
        <taxon>Bacteria</taxon>
        <taxon>Pseudomonadati</taxon>
        <taxon>Pseudomonadota</taxon>
        <taxon>Gammaproteobacteria</taxon>
        <taxon>Oceanospirillales</taxon>
        <taxon>Endozoicomonadaceae</taxon>
        <taxon>Parendozoicomonas</taxon>
    </lineage>
</organism>
<evidence type="ECO:0000256" key="3">
    <source>
        <dbReference type="ARBA" id="ARBA00022989"/>
    </source>
</evidence>
<feature type="chain" id="PRO_5046663650" evidence="6">
    <location>
        <begin position="21"/>
        <end position="125"/>
    </location>
</feature>
<dbReference type="SUPFAM" id="SSF161084">
    <property type="entry name" value="MAPEG domain-like"/>
    <property type="match status" value="1"/>
</dbReference>
<gene>
    <name evidence="7" type="ORF">M3P05_19980</name>
</gene>
<name>A0ABT0PLF3_9GAMM</name>
<dbReference type="InterPro" id="IPR023352">
    <property type="entry name" value="MAPEG-like_dom_sf"/>
</dbReference>
<keyword evidence="8" id="KW-1185">Reference proteome</keyword>
<keyword evidence="2 5" id="KW-0812">Transmembrane</keyword>
<proteinExistence type="predicted"/>
<comment type="subcellular location">
    <subcellularLocation>
        <location evidence="1">Membrane</location>
    </subcellularLocation>
</comment>
<evidence type="ECO:0000256" key="2">
    <source>
        <dbReference type="ARBA" id="ARBA00022692"/>
    </source>
</evidence>
<comment type="caution">
    <text evidence="7">The sequence shown here is derived from an EMBL/GenBank/DDBJ whole genome shotgun (WGS) entry which is preliminary data.</text>
</comment>
<feature type="transmembrane region" description="Helical" evidence="5">
    <location>
        <begin position="82"/>
        <end position="101"/>
    </location>
</feature>
<keyword evidence="6" id="KW-0732">Signal</keyword>
<evidence type="ECO:0000256" key="4">
    <source>
        <dbReference type="ARBA" id="ARBA00023136"/>
    </source>
</evidence>
<sequence>MTIAYWCVLAAALMPLIWTGAAKTSKPGYNNKRPREFLASLEGYGARANAAQLNSFEAFPLFAAGVIIAHQIGVMDQTLIDTLAMAFISLRLLFGILYLVNWHWLRSLAWTAAASCCIAFFVLSA</sequence>
<feature type="signal peptide" evidence="6">
    <location>
        <begin position="1"/>
        <end position="20"/>
    </location>
</feature>
<dbReference type="Proteomes" id="UP001203338">
    <property type="component" value="Unassembled WGS sequence"/>
</dbReference>
<evidence type="ECO:0000313" key="7">
    <source>
        <dbReference type="EMBL" id="MCL6272204.1"/>
    </source>
</evidence>
<accession>A0ABT0PLF3</accession>
<evidence type="ECO:0000256" key="6">
    <source>
        <dbReference type="SAM" id="SignalP"/>
    </source>
</evidence>
<dbReference type="RefSeq" id="WP_249701892.1">
    <property type="nucleotide sequence ID" value="NZ_JAMFLX010000056.1"/>
</dbReference>
<dbReference type="InterPro" id="IPR001129">
    <property type="entry name" value="Membr-assoc_MAPEG"/>
</dbReference>
<dbReference type="PANTHER" id="PTHR35371:SF1">
    <property type="entry name" value="BLR7753 PROTEIN"/>
    <property type="match status" value="1"/>
</dbReference>
<protein>
    <submittedName>
        <fullName evidence="7">MAPEG family protein</fullName>
    </submittedName>
</protein>
<dbReference type="Pfam" id="PF01124">
    <property type="entry name" value="MAPEG"/>
    <property type="match status" value="1"/>
</dbReference>
<dbReference type="Gene3D" id="1.20.120.550">
    <property type="entry name" value="Membrane associated eicosanoid/glutathione metabolism-like domain"/>
    <property type="match status" value="1"/>
</dbReference>
<feature type="transmembrane region" description="Helical" evidence="5">
    <location>
        <begin position="107"/>
        <end position="124"/>
    </location>
</feature>
<keyword evidence="3 5" id="KW-1133">Transmembrane helix</keyword>
<evidence type="ECO:0000313" key="8">
    <source>
        <dbReference type="Proteomes" id="UP001203338"/>
    </source>
</evidence>
<evidence type="ECO:0000256" key="1">
    <source>
        <dbReference type="ARBA" id="ARBA00004370"/>
    </source>
</evidence>
<reference evidence="7 8" key="1">
    <citation type="submission" date="2022-05" db="EMBL/GenBank/DDBJ databases">
        <authorList>
            <person name="Park J.-S."/>
        </authorList>
    </citation>
    <scope>NUCLEOTIDE SEQUENCE [LARGE SCALE GENOMIC DNA]</scope>
    <source>
        <strain evidence="7 8">2012CJ34-2</strain>
    </source>
</reference>
<evidence type="ECO:0000256" key="5">
    <source>
        <dbReference type="SAM" id="Phobius"/>
    </source>
</evidence>
<dbReference type="EMBL" id="JAMFLX010000056">
    <property type="protein sequence ID" value="MCL6272204.1"/>
    <property type="molecule type" value="Genomic_DNA"/>
</dbReference>
<keyword evidence="4 5" id="KW-0472">Membrane</keyword>